<accession>A0A0H4VPM3</accession>
<dbReference type="Gene3D" id="3.60.21.10">
    <property type="match status" value="1"/>
</dbReference>
<dbReference type="InterPro" id="IPR029052">
    <property type="entry name" value="Metallo-depent_PP-like"/>
</dbReference>
<evidence type="ECO:0000313" key="2">
    <source>
        <dbReference type="EMBL" id="AKQ45664.1"/>
    </source>
</evidence>
<keyword evidence="3" id="KW-1185">Reference proteome</keyword>
<dbReference type="InterPro" id="IPR050126">
    <property type="entry name" value="Ap4A_hydrolase"/>
</dbReference>
<dbReference type="PANTHER" id="PTHR42850:SF4">
    <property type="entry name" value="ZINC-DEPENDENT ENDOPOLYPHOSPHATASE"/>
    <property type="match status" value="1"/>
</dbReference>
<evidence type="ECO:0000259" key="1">
    <source>
        <dbReference type="Pfam" id="PF00149"/>
    </source>
</evidence>
<dbReference type="PANTHER" id="PTHR42850">
    <property type="entry name" value="METALLOPHOSPHOESTERASE"/>
    <property type="match status" value="1"/>
</dbReference>
<dbReference type="CDD" id="cd00144">
    <property type="entry name" value="MPP_PPP_family"/>
    <property type="match status" value="1"/>
</dbReference>
<dbReference type="KEGG" id="ruf:TH63_08375"/>
<feature type="domain" description="Calcineurin-like phosphoesterase" evidence="1">
    <location>
        <begin position="4"/>
        <end position="187"/>
    </location>
</feature>
<dbReference type="SUPFAM" id="SSF56300">
    <property type="entry name" value="Metallo-dependent phosphatases"/>
    <property type="match status" value="1"/>
</dbReference>
<dbReference type="GO" id="GO:0110154">
    <property type="term" value="P:RNA decapping"/>
    <property type="evidence" value="ECO:0007669"/>
    <property type="project" value="TreeGrafter"/>
</dbReference>
<sequence>MSRYAVSDIHGCQKTFRYLVEKELQLKTTDTLYLLGDYIDRGPDSKGVLDYIVELQKEGHRVEALRGNHEEMLMQSRTDSTYLTTWLLNGGAEAMESFEVATPQQIPELYFQQLENLKLYIKLDDYLLVHAGFNFSAPDPFADTEAMLWTRKFEVDKTILGNRKIIHGHTPISLDQMATTVTTPDIDVINIDAGCVYAGRFGHLAALDLDTVELIVVPNKE</sequence>
<dbReference type="GO" id="GO:0016791">
    <property type="term" value="F:phosphatase activity"/>
    <property type="evidence" value="ECO:0007669"/>
    <property type="project" value="TreeGrafter"/>
</dbReference>
<dbReference type="STRING" id="1379910.TH63_08375"/>
<name>A0A0H4VPM3_9BACT</name>
<reference evidence="2 3" key="1">
    <citation type="submission" date="2015-01" db="EMBL/GenBank/DDBJ databases">
        <title>Rufibacter sp./DG31D/ whole genome sequencing.</title>
        <authorList>
            <person name="Kim M.K."/>
            <person name="Srinivasan S."/>
            <person name="Lee J.-J."/>
        </authorList>
    </citation>
    <scope>NUCLEOTIDE SEQUENCE [LARGE SCALE GENOMIC DNA]</scope>
    <source>
        <strain evidence="2 3">DG31D</strain>
    </source>
</reference>
<dbReference type="RefSeq" id="WP_076606445.1">
    <property type="nucleotide sequence ID" value="NZ_CP010777.1"/>
</dbReference>
<dbReference type="AlphaFoldDB" id="A0A0H4VPM3"/>
<dbReference type="OrthoDB" id="9808081at2"/>
<dbReference type="Proteomes" id="UP000036458">
    <property type="component" value="Chromosome"/>
</dbReference>
<dbReference type="GO" id="GO:0008803">
    <property type="term" value="F:bis(5'-nucleosyl)-tetraphosphatase (symmetrical) activity"/>
    <property type="evidence" value="ECO:0007669"/>
    <property type="project" value="TreeGrafter"/>
</dbReference>
<protein>
    <recommendedName>
        <fullName evidence="1">Calcineurin-like phosphoesterase domain-containing protein</fullName>
    </recommendedName>
</protein>
<organism evidence="2 3">
    <name type="scientific">Rufibacter radiotolerans</name>
    <dbReference type="NCBI Taxonomy" id="1379910"/>
    <lineage>
        <taxon>Bacteria</taxon>
        <taxon>Pseudomonadati</taxon>
        <taxon>Bacteroidota</taxon>
        <taxon>Cytophagia</taxon>
        <taxon>Cytophagales</taxon>
        <taxon>Hymenobacteraceae</taxon>
        <taxon>Rufibacter</taxon>
    </lineage>
</organism>
<dbReference type="InterPro" id="IPR004843">
    <property type="entry name" value="Calcineurin-like_PHP"/>
</dbReference>
<dbReference type="PATRIC" id="fig|1379910.4.peg.1824"/>
<proteinExistence type="predicted"/>
<evidence type="ECO:0000313" key="3">
    <source>
        <dbReference type="Proteomes" id="UP000036458"/>
    </source>
</evidence>
<dbReference type="GO" id="GO:0005737">
    <property type="term" value="C:cytoplasm"/>
    <property type="evidence" value="ECO:0007669"/>
    <property type="project" value="TreeGrafter"/>
</dbReference>
<gene>
    <name evidence="2" type="ORF">TH63_08375</name>
</gene>
<dbReference type="EMBL" id="CP010777">
    <property type="protein sequence ID" value="AKQ45664.1"/>
    <property type="molecule type" value="Genomic_DNA"/>
</dbReference>
<dbReference type="Pfam" id="PF00149">
    <property type="entry name" value="Metallophos"/>
    <property type="match status" value="1"/>
</dbReference>